<sequence length="297" mass="31941">MHRAILAPDFSLSRIVYGMWRLADDEDTSPGHVQAKIETCLSQGITSFDQADIYGGYTAEAVLGGALRAAPHLRDQMEIVSKCGIVAPVGRHAAVGVKHYDTTAAHITASVDQSLTDMGIDRIDLLLIHRPDPLMNHIDTGAALDGLVASGKVRHVGVSNFRPHDFTLLQSAMRTPLVTNQIEMSLLHADPFTNGDLAFLQERAIVPMAWSPLGGGALFKKRNKGLVKLLTAMGEPFGVDAAAVAIAWLMAHPAWIAPVVGTNTLARIATLADACKVTLSREDWYMLYTEATGAEVP</sequence>
<dbReference type="AlphaFoldDB" id="A0A2V2LIK9"/>
<keyword evidence="3" id="KW-1185">Reference proteome</keyword>
<dbReference type="PROSITE" id="PS00062">
    <property type="entry name" value="ALDOKETO_REDUCTASE_2"/>
    <property type="match status" value="1"/>
</dbReference>
<reference evidence="2 3" key="1">
    <citation type="submission" date="2018-05" db="EMBL/GenBank/DDBJ databases">
        <title>Rhodobacteraceae gen. nov., sp. nov. isolated from sea water.</title>
        <authorList>
            <person name="Ren Y."/>
        </authorList>
    </citation>
    <scope>NUCLEOTIDE SEQUENCE [LARGE SCALE GENOMIC DNA]</scope>
    <source>
        <strain evidence="2 3">TG-679</strain>
    </source>
</reference>
<comment type="caution">
    <text evidence="2">The sequence shown here is derived from an EMBL/GenBank/DDBJ whole genome shotgun (WGS) entry which is preliminary data.</text>
</comment>
<feature type="domain" description="NADP-dependent oxidoreductase" evidence="1">
    <location>
        <begin position="14"/>
        <end position="285"/>
    </location>
</feature>
<dbReference type="SUPFAM" id="SSF51430">
    <property type="entry name" value="NAD(P)-linked oxidoreductase"/>
    <property type="match status" value="1"/>
</dbReference>
<dbReference type="Gene3D" id="3.20.20.100">
    <property type="entry name" value="NADP-dependent oxidoreductase domain"/>
    <property type="match status" value="1"/>
</dbReference>
<dbReference type="InterPro" id="IPR036812">
    <property type="entry name" value="NAD(P)_OxRdtase_dom_sf"/>
</dbReference>
<dbReference type="InterPro" id="IPR020471">
    <property type="entry name" value="AKR"/>
</dbReference>
<dbReference type="RefSeq" id="WP_109811927.1">
    <property type="nucleotide sequence ID" value="NZ_QGKU01000038.1"/>
</dbReference>
<dbReference type="Proteomes" id="UP000245680">
    <property type="component" value="Unassembled WGS sequence"/>
</dbReference>
<organism evidence="2 3">
    <name type="scientific">Meridianimarinicoccus roseus</name>
    <dbReference type="NCBI Taxonomy" id="2072018"/>
    <lineage>
        <taxon>Bacteria</taxon>
        <taxon>Pseudomonadati</taxon>
        <taxon>Pseudomonadota</taxon>
        <taxon>Alphaproteobacteria</taxon>
        <taxon>Rhodobacterales</taxon>
        <taxon>Paracoccaceae</taxon>
        <taxon>Meridianimarinicoccus</taxon>
    </lineage>
</organism>
<dbReference type="OrthoDB" id="9768793at2"/>
<dbReference type="CDD" id="cd19092">
    <property type="entry name" value="AKR_BsYcsN_EcYdhF-like"/>
    <property type="match status" value="1"/>
</dbReference>
<proteinExistence type="predicted"/>
<dbReference type="GO" id="GO:0016491">
    <property type="term" value="F:oxidoreductase activity"/>
    <property type="evidence" value="ECO:0007669"/>
    <property type="project" value="InterPro"/>
</dbReference>
<dbReference type="Pfam" id="PF00248">
    <property type="entry name" value="Aldo_ket_red"/>
    <property type="match status" value="1"/>
</dbReference>
<evidence type="ECO:0000259" key="1">
    <source>
        <dbReference type="Pfam" id="PF00248"/>
    </source>
</evidence>
<evidence type="ECO:0000313" key="2">
    <source>
        <dbReference type="EMBL" id="PWR02259.1"/>
    </source>
</evidence>
<dbReference type="InterPro" id="IPR018170">
    <property type="entry name" value="Aldo/ket_reductase_CS"/>
</dbReference>
<dbReference type="PANTHER" id="PTHR43364:SF1">
    <property type="entry name" value="OXIDOREDUCTASE YDHF"/>
    <property type="match status" value="1"/>
</dbReference>
<accession>A0A2V2LIK9</accession>
<dbReference type="InterPro" id="IPR050523">
    <property type="entry name" value="AKR_Detox_Biosynth"/>
</dbReference>
<dbReference type="GO" id="GO:0005829">
    <property type="term" value="C:cytosol"/>
    <property type="evidence" value="ECO:0007669"/>
    <property type="project" value="TreeGrafter"/>
</dbReference>
<gene>
    <name evidence="2" type="ORF">DKT77_11910</name>
</gene>
<dbReference type="PANTHER" id="PTHR43364">
    <property type="entry name" value="NADH-SPECIFIC METHYLGLYOXAL REDUCTASE-RELATED"/>
    <property type="match status" value="1"/>
</dbReference>
<dbReference type="PRINTS" id="PR00069">
    <property type="entry name" value="ALDKETRDTASE"/>
</dbReference>
<name>A0A2V2LIK9_9RHOB</name>
<evidence type="ECO:0000313" key="3">
    <source>
        <dbReference type="Proteomes" id="UP000245680"/>
    </source>
</evidence>
<protein>
    <submittedName>
        <fullName evidence="2">Oxidoreductase</fullName>
    </submittedName>
</protein>
<dbReference type="EMBL" id="QGKU01000038">
    <property type="protein sequence ID" value="PWR02259.1"/>
    <property type="molecule type" value="Genomic_DNA"/>
</dbReference>
<dbReference type="InterPro" id="IPR023210">
    <property type="entry name" value="NADP_OxRdtase_dom"/>
</dbReference>